<reference evidence="2 3" key="1">
    <citation type="submission" date="2017-05" db="EMBL/GenBank/DDBJ databases">
        <authorList>
            <person name="Varghese N."/>
            <person name="Submissions S."/>
        </authorList>
    </citation>
    <scope>NUCLEOTIDE SEQUENCE [LARGE SCALE GENOMIC DNA]</scope>
    <source>
        <strain evidence="2 3">DSM 19382</strain>
    </source>
</reference>
<dbReference type="Proteomes" id="UP000317289">
    <property type="component" value="Unassembled WGS sequence"/>
</dbReference>
<keyword evidence="1" id="KW-0812">Transmembrane</keyword>
<dbReference type="EMBL" id="FXTA01000002">
    <property type="protein sequence ID" value="SMO53682.1"/>
    <property type="molecule type" value="Genomic_DNA"/>
</dbReference>
<organism evidence="2 3">
    <name type="scientific">Flavobacterium resistens</name>
    <dbReference type="NCBI Taxonomy" id="443612"/>
    <lineage>
        <taxon>Bacteria</taxon>
        <taxon>Pseudomonadati</taxon>
        <taxon>Bacteroidota</taxon>
        <taxon>Flavobacteriia</taxon>
        <taxon>Flavobacteriales</taxon>
        <taxon>Flavobacteriaceae</taxon>
        <taxon>Flavobacterium</taxon>
    </lineage>
</organism>
<name>A0A521C2I7_9FLAO</name>
<keyword evidence="1" id="KW-1133">Transmembrane helix</keyword>
<evidence type="ECO:0000256" key="1">
    <source>
        <dbReference type="SAM" id="Phobius"/>
    </source>
</evidence>
<feature type="transmembrane region" description="Helical" evidence="1">
    <location>
        <begin position="29"/>
        <end position="47"/>
    </location>
</feature>
<keyword evidence="1" id="KW-0472">Membrane</keyword>
<sequence length="59" mass="7161">MVIFLICKMLNVRCKMLDVKFNHFKNVKITFLSFFTFYILQITFYCLTGRVETNDNKLR</sequence>
<accession>A0A521C2I7</accession>
<dbReference type="AlphaFoldDB" id="A0A521C2I7"/>
<protein>
    <submittedName>
        <fullName evidence="2">Uncharacterized protein</fullName>
    </submittedName>
</protein>
<evidence type="ECO:0000313" key="2">
    <source>
        <dbReference type="EMBL" id="SMO53682.1"/>
    </source>
</evidence>
<evidence type="ECO:0000313" key="3">
    <source>
        <dbReference type="Proteomes" id="UP000317289"/>
    </source>
</evidence>
<gene>
    <name evidence="2" type="ORF">SAMN06265349_102150</name>
</gene>
<proteinExistence type="predicted"/>